<reference evidence="7 8" key="1">
    <citation type="submission" date="2024-05" db="EMBL/GenBank/DDBJ databases">
        <authorList>
            <person name="Wallberg A."/>
        </authorList>
    </citation>
    <scope>NUCLEOTIDE SEQUENCE [LARGE SCALE GENOMIC DNA]</scope>
</reference>
<feature type="transmembrane region" description="Helical" evidence="6">
    <location>
        <begin position="77"/>
        <end position="97"/>
    </location>
</feature>
<feature type="transmembrane region" description="Helical" evidence="6">
    <location>
        <begin position="301"/>
        <end position="319"/>
    </location>
</feature>
<dbReference type="GO" id="GO:0005886">
    <property type="term" value="C:plasma membrane"/>
    <property type="evidence" value="ECO:0007669"/>
    <property type="project" value="TreeGrafter"/>
</dbReference>
<comment type="caution">
    <text evidence="7">The sequence shown here is derived from an EMBL/GenBank/DDBJ whole genome shotgun (WGS) entry which is preliminary data.</text>
</comment>
<dbReference type="EMBL" id="CAXKWB010057828">
    <property type="protein sequence ID" value="CAL4179913.1"/>
    <property type="molecule type" value="Genomic_DNA"/>
</dbReference>
<evidence type="ECO:0000256" key="1">
    <source>
        <dbReference type="ARBA" id="ARBA00004141"/>
    </source>
</evidence>
<comment type="similarity">
    <text evidence="2">Belongs to the UPF0359 family.</text>
</comment>
<sequence length="430" mass="48237">MTTAKTSQSENRTVAVQTVSFSLLTKRETVVMVSPMILITLEVSINCPAMHQLSKELPHHFYKKILFLEPSKKKVRVWDLLLLLPTLVFLLGLLFKINSARLKLRAVHSPIYATFYGLIWLNTVVSVARAIVSMTVNAATPSGDEANKLLYVIVRFFLLATEMSVVVFAVFFGHLDNRTSIRRVLGVTSMIALPYSVVQGILELVKPDPNFHVESKDYDLFGHGGSLFWLISSVFFTLVYAFILVLRLDCLRKRFLFLLWMPMKISFYVYLCFLLILNLLSSLGSGLYYSGRPDGLCIINFSTWTYFSCLTPLIYYTFISDFFGYQNREQVENIVFSYKSEDEEDTSSLPLPGAEYMQQNIYQGGSGPYSSLSEEGIVGGGGMMGGIGPLQTPVNPLYTASLQSPDSITGYSINSMDSITITAYDKSQTQ</sequence>
<feature type="transmembrane region" description="Helical" evidence="6">
    <location>
        <begin position="184"/>
        <end position="202"/>
    </location>
</feature>
<evidence type="ECO:0000256" key="2">
    <source>
        <dbReference type="ARBA" id="ARBA00010125"/>
    </source>
</evidence>
<evidence type="ECO:0000313" key="8">
    <source>
        <dbReference type="Proteomes" id="UP001497623"/>
    </source>
</evidence>
<evidence type="ECO:0008006" key="9">
    <source>
        <dbReference type="Google" id="ProtNLM"/>
    </source>
</evidence>
<evidence type="ECO:0000256" key="4">
    <source>
        <dbReference type="ARBA" id="ARBA00022989"/>
    </source>
</evidence>
<dbReference type="PANTHER" id="PTHR15876:SF8">
    <property type="entry name" value="TRANSMEMBRANE PROTEIN ADIPOCYTE-ASSOCIATED 1"/>
    <property type="match status" value="1"/>
</dbReference>
<keyword evidence="3 6" id="KW-0812">Transmembrane</keyword>
<feature type="transmembrane region" description="Helical" evidence="6">
    <location>
        <begin position="227"/>
        <end position="246"/>
    </location>
</feature>
<protein>
    <recommendedName>
        <fullName evidence="9">Transmembrane protein adipocyte-associated 1</fullName>
    </recommendedName>
</protein>
<feature type="non-terminal residue" evidence="7">
    <location>
        <position position="430"/>
    </location>
</feature>
<dbReference type="Pfam" id="PF10160">
    <property type="entry name" value="Tmemb_40"/>
    <property type="match status" value="1"/>
</dbReference>
<dbReference type="PANTHER" id="PTHR15876">
    <property type="entry name" value="TRANSMEMBRANE PROTEIN ADIPOCYTE-ASSOCIATED 1"/>
    <property type="match status" value="1"/>
</dbReference>
<evidence type="ECO:0000313" key="7">
    <source>
        <dbReference type="EMBL" id="CAL4179913.1"/>
    </source>
</evidence>
<dbReference type="GO" id="GO:0004930">
    <property type="term" value="F:G protein-coupled receptor activity"/>
    <property type="evidence" value="ECO:0007669"/>
    <property type="project" value="TreeGrafter"/>
</dbReference>
<keyword evidence="8" id="KW-1185">Reference proteome</keyword>
<dbReference type="Proteomes" id="UP001497623">
    <property type="component" value="Unassembled WGS sequence"/>
</dbReference>
<evidence type="ECO:0000256" key="6">
    <source>
        <dbReference type="SAM" id="Phobius"/>
    </source>
</evidence>
<evidence type="ECO:0000256" key="3">
    <source>
        <dbReference type="ARBA" id="ARBA00022692"/>
    </source>
</evidence>
<dbReference type="InterPro" id="IPR018781">
    <property type="entry name" value="TPRA1/CAND2/CAND8"/>
</dbReference>
<dbReference type="AlphaFoldDB" id="A0AAV2SE94"/>
<keyword evidence="4 6" id="KW-1133">Transmembrane helix</keyword>
<feature type="transmembrane region" description="Helical" evidence="6">
    <location>
        <begin position="152"/>
        <end position="172"/>
    </location>
</feature>
<evidence type="ECO:0000256" key="5">
    <source>
        <dbReference type="ARBA" id="ARBA00023136"/>
    </source>
</evidence>
<accession>A0AAV2SE94</accession>
<gene>
    <name evidence="7" type="ORF">MNOR_LOCUS35246</name>
</gene>
<keyword evidence="5 6" id="KW-0472">Membrane</keyword>
<comment type="subcellular location">
    <subcellularLocation>
        <location evidence="1">Membrane</location>
        <topology evidence="1">Multi-pass membrane protein</topology>
    </subcellularLocation>
</comment>
<proteinExistence type="inferred from homology"/>
<feature type="transmembrane region" description="Helical" evidence="6">
    <location>
        <begin position="109"/>
        <end position="132"/>
    </location>
</feature>
<name>A0AAV2SE94_MEGNR</name>
<organism evidence="7 8">
    <name type="scientific">Meganyctiphanes norvegica</name>
    <name type="common">Northern krill</name>
    <name type="synonym">Thysanopoda norvegica</name>
    <dbReference type="NCBI Taxonomy" id="48144"/>
    <lineage>
        <taxon>Eukaryota</taxon>
        <taxon>Metazoa</taxon>
        <taxon>Ecdysozoa</taxon>
        <taxon>Arthropoda</taxon>
        <taxon>Crustacea</taxon>
        <taxon>Multicrustacea</taxon>
        <taxon>Malacostraca</taxon>
        <taxon>Eumalacostraca</taxon>
        <taxon>Eucarida</taxon>
        <taxon>Euphausiacea</taxon>
        <taxon>Euphausiidae</taxon>
        <taxon>Meganyctiphanes</taxon>
    </lineage>
</organism>